<dbReference type="GO" id="GO:0005576">
    <property type="term" value="C:extracellular region"/>
    <property type="evidence" value="ECO:0007669"/>
    <property type="project" value="TreeGrafter"/>
</dbReference>
<protein>
    <submittedName>
        <fullName evidence="6">Uncharacterized protein</fullName>
    </submittedName>
</protein>
<dbReference type="EMBL" id="LHXX01000018">
    <property type="protein sequence ID" value="KXB02323.1"/>
    <property type="molecule type" value="Genomic_DNA"/>
</dbReference>
<feature type="transmembrane region" description="Helical" evidence="5">
    <location>
        <begin position="13"/>
        <end position="36"/>
    </location>
</feature>
<dbReference type="GO" id="GO:0016020">
    <property type="term" value="C:membrane"/>
    <property type="evidence" value="ECO:0007669"/>
    <property type="project" value="InterPro"/>
</dbReference>
<keyword evidence="4 5" id="KW-0472">Membrane</keyword>
<comment type="caution">
    <text evidence="6">The sequence shown here is derived from an EMBL/GenBank/DDBJ whole genome shotgun (WGS) entry which is preliminary data.</text>
</comment>
<evidence type="ECO:0000313" key="6">
    <source>
        <dbReference type="EMBL" id="KXB02323.1"/>
    </source>
</evidence>
<feature type="transmembrane region" description="Helical" evidence="5">
    <location>
        <begin position="150"/>
        <end position="169"/>
    </location>
</feature>
<evidence type="ECO:0000256" key="4">
    <source>
        <dbReference type="ARBA" id="ARBA00023136"/>
    </source>
</evidence>
<dbReference type="Proteomes" id="UP000070400">
    <property type="component" value="Unassembled WGS sequence"/>
</dbReference>
<keyword evidence="7" id="KW-1185">Reference proteome</keyword>
<dbReference type="Pfam" id="PF03699">
    <property type="entry name" value="UPF0182"/>
    <property type="match status" value="1"/>
</dbReference>
<dbReference type="PANTHER" id="PTHR39344:SF1">
    <property type="entry name" value="UPF0182 PROTEIN SLL1060"/>
    <property type="match status" value="1"/>
</dbReference>
<reference evidence="6 7" key="1">
    <citation type="journal article" date="2016" name="Sci. Rep.">
        <title>Metabolic traits of an uncultured archaeal lineage -MSBL1- from brine pools of the Red Sea.</title>
        <authorList>
            <person name="Mwirichia R."/>
            <person name="Alam I."/>
            <person name="Rashid M."/>
            <person name="Vinu M."/>
            <person name="Ba-Alawi W."/>
            <person name="Anthony Kamau A."/>
            <person name="Kamanda Ngugi D."/>
            <person name="Goker M."/>
            <person name="Klenk H.P."/>
            <person name="Bajic V."/>
            <person name="Stingl U."/>
        </authorList>
    </citation>
    <scope>NUCLEOTIDE SEQUENCE [LARGE SCALE GENOMIC DNA]</scope>
    <source>
        <strain evidence="6">SCGC-AAA261D19</strain>
    </source>
</reference>
<dbReference type="PANTHER" id="PTHR39344">
    <property type="entry name" value="UPF0182 PROTEIN SLL1060"/>
    <property type="match status" value="1"/>
</dbReference>
<evidence type="ECO:0000256" key="2">
    <source>
        <dbReference type="ARBA" id="ARBA00022692"/>
    </source>
</evidence>
<feature type="transmembrane region" description="Helical" evidence="5">
    <location>
        <begin position="88"/>
        <end position="110"/>
    </location>
</feature>
<evidence type="ECO:0000256" key="1">
    <source>
        <dbReference type="ARBA" id="ARBA00022475"/>
    </source>
</evidence>
<feature type="transmembrane region" description="Helical" evidence="5">
    <location>
        <begin position="202"/>
        <end position="226"/>
    </location>
</feature>
<keyword evidence="3 5" id="KW-1133">Transmembrane helix</keyword>
<feature type="transmembrane region" description="Helical" evidence="5">
    <location>
        <begin position="246"/>
        <end position="268"/>
    </location>
</feature>
<accession>A0A133V7C7</accession>
<dbReference type="CDD" id="cd06174">
    <property type="entry name" value="MFS"/>
    <property type="match status" value="1"/>
</dbReference>
<name>A0A133V7C7_9EURY</name>
<evidence type="ECO:0000256" key="3">
    <source>
        <dbReference type="ARBA" id="ARBA00022989"/>
    </source>
</evidence>
<feature type="transmembrane region" description="Helical" evidence="5">
    <location>
        <begin position="289"/>
        <end position="311"/>
    </location>
</feature>
<keyword evidence="1" id="KW-1003">Cell membrane</keyword>
<dbReference type="AlphaFoldDB" id="A0A133V7C7"/>
<evidence type="ECO:0000256" key="5">
    <source>
        <dbReference type="SAM" id="Phobius"/>
    </source>
</evidence>
<proteinExistence type="predicted"/>
<dbReference type="InterPro" id="IPR005372">
    <property type="entry name" value="UPF0182"/>
</dbReference>
<feature type="transmembrane region" description="Helical" evidence="5">
    <location>
        <begin position="56"/>
        <end position="76"/>
    </location>
</feature>
<gene>
    <name evidence="6" type="ORF">AKJ43_01970</name>
</gene>
<organism evidence="6 7">
    <name type="scientific">candidate division MSBL1 archaeon SCGC-AAA261D19</name>
    <dbReference type="NCBI Taxonomy" id="1698273"/>
    <lineage>
        <taxon>Archaea</taxon>
        <taxon>Methanobacteriati</taxon>
        <taxon>Methanobacteriota</taxon>
        <taxon>candidate division MSBL1</taxon>
    </lineage>
</organism>
<keyword evidence="2 5" id="KW-0812">Transmembrane</keyword>
<sequence length="922" mass="105899">MVFSERSQGVGKWVLYLIVIAISFMVAISLVSGIIMDYYWFRSVGYLQVFMINIRYQLILLLVGWIVTTLCLVLSWRTVSKALNGRLPPFFSTLFKIFSVFVGLGVGLWLKGEYLVVLRFLNQASWGSVDPVFGYDISFYVFTLPMVRTIFMFIGLVSGLVFLLSVFIYGTSRFWLGRGEEEIGRTTESFWSVARFLRSWPILGSVLALTVTGAVFVWLGRFSYLWGFDAGAPVPTEAAYMATHYLILYTWVKAIGVILIGILVLHVFRNVDEIRERLELGDLGHLKKEGAAIASTIVIFVLIPGVVFGAINALNVEPNEPGIQKPYIERCIQFTNEAYGLDNVVEVIYPTSSENLSSEEALESPTVRNARIVDYRPIKVTYEEKQRLRTYYEFHDVDVDRYLIEGEKQLVVISGREMDYQEDGWQNQHLFFTHGFGVVVSPANQTESDGTPIMKVKDIPPLSEWEATEIKEPRIYFGERTNDYVVVKADGLDEFDYPKGELNIQYRYEHDRGVKLDSVWKRLIGWFYTNDLKILVSDYIGQDSRLLLHRNVQDRVEKIAPFLRYDPNAHFFLGEEGGLHHLLNGITWTKYYPYAYSNREAPGYLSDSVKAFIKTNTGDVEFYVVDENDPMVRTYSNIYPDLFKNGEEMSNDYREHLIYPEGLFNVQMDIFKRYHMKDYQAFYQKEDLWAPAEEKYHGLSKRVEPYNIFLDVSDKPGFENENKEFILVKPFTPQDKRNMRAWVGVAQDPLNYGRMIALLFPKGELVRGPMQVEAIIDQDEEISQQFSLWEGAGSNVLRGNLLVLPVKDDIIYIEPVYLSAESLPYPQLKRVVTVYGDEAVMENDLEISIKAALVYKAGEGIPAENVAPGENVAVEELVQVVQRYLELRNRYNELISEQKYAEAGIVMENIVDLEERMENLVG</sequence>
<evidence type="ECO:0000313" key="7">
    <source>
        <dbReference type="Proteomes" id="UP000070400"/>
    </source>
</evidence>